<dbReference type="PANTHER" id="PTHR45913">
    <property type="entry name" value="EPM2A-INTERACTING PROTEIN 1"/>
    <property type="match status" value="1"/>
</dbReference>
<dbReference type="OrthoDB" id="6145562at2759"/>
<dbReference type="AlphaFoldDB" id="A0A0L8FL79"/>
<sequence>MAKIKVDSENRAFQSRWKAVNLHKKQMFANVSLSGNTIADRVCEKATDVKTQLIEKCRDFVAYSLAVDESNDTTDTAQLAIFVRGVVSSLNVTEEILDMKSLHETTTRKDTFDNVCRSVTDMKLPWGKPVGLTINGAPAMCGEKSGLVGRMQLKMQEDCTGELIAYHCIINQGSLCGKVLNMEHVMSTVTQTVKFIRVKGLNLF</sequence>
<organism evidence="1">
    <name type="scientific">Octopus bimaculoides</name>
    <name type="common">California two-spotted octopus</name>
    <dbReference type="NCBI Taxonomy" id="37653"/>
    <lineage>
        <taxon>Eukaryota</taxon>
        <taxon>Metazoa</taxon>
        <taxon>Spiralia</taxon>
        <taxon>Lophotrochozoa</taxon>
        <taxon>Mollusca</taxon>
        <taxon>Cephalopoda</taxon>
        <taxon>Coleoidea</taxon>
        <taxon>Octopodiformes</taxon>
        <taxon>Octopoda</taxon>
        <taxon>Incirrata</taxon>
        <taxon>Octopodidae</taxon>
        <taxon>Octopus</taxon>
    </lineage>
</organism>
<name>A0A0L8FL79_OCTBM</name>
<dbReference type="STRING" id="37653.A0A0L8FL79"/>
<reference evidence="1" key="1">
    <citation type="submission" date="2015-07" db="EMBL/GenBank/DDBJ databases">
        <title>MeaNS - Measles Nucleotide Surveillance Program.</title>
        <authorList>
            <person name="Tran T."/>
            <person name="Druce J."/>
        </authorList>
    </citation>
    <scope>NUCLEOTIDE SEQUENCE</scope>
    <source>
        <strain evidence="1">UCB-OBI-ISO-001</strain>
        <tissue evidence="1">Gonad</tissue>
    </source>
</reference>
<proteinExistence type="predicted"/>
<dbReference type="PANTHER" id="PTHR45913:SF11">
    <property type="entry name" value="EPM2A-INTERACTING PROTEIN 1"/>
    <property type="match status" value="1"/>
</dbReference>
<protein>
    <submittedName>
        <fullName evidence="1">Uncharacterized protein</fullName>
    </submittedName>
</protein>
<evidence type="ECO:0000313" key="1">
    <source>
        <dbReference type="EMBL" id="KOF65481.1"/>
    </source>
</evidence>
<gene>
    <name evidence="1" type="ORF">OCBIM_22015412mg</name>
</gene>
<accession>A0A0L8FL79</accession>
<dbReference type="EMBL" id="KQ429325">
    <property type="protein sequence ID" value="KOF65481.1"/>
    <property type="molecule type" value="Genomic_DNA"/>
</dbReference>